<proteinExistence type="predicted"/>
<sequence>MIRSYDSMCLYFMFVSSESYLYLYLLLNSKISFIDGLHPRTGFIHSCGGEYRIEPHPSSTQPDTYVLHQMTTVQHSLCDEEERRVSTNRSPEEPPKLTSRSMLPFIRPL</sequence>
<dbReference type="EMBL" id="BMAW01084290">
    <property type="protein sequence ID" value="GFU37853.1"/>
    <property type="molecule type" value="Genomic_DNA"/>
</dbReference>
<feature type="region of interest" description="Disordered" evidence="1">
    <location>
        <begin position="77"/>
        <end position="109"/>
    </location>
</feature>
<evidence type="ECO:0000256" key="1">
    <source>
        <dbReference type="SAM" id="MobiDB-lite"/>
    </source>
</evidence>
<protein>
    <submittedName>
        <fullName evidence="2">Uncharacterized protein</fullName>
    </submittedName>
</protein>
<evidence type="ECO:0000313" key="2">
    <source>
        <dbReference type="EMBL" id="GFU37853.1"/>
    </source>
</evidence>
<comment type="caution">
    <text evidence="2">The sequence shown here is derived from an EMBL/GenBank/DDBJ whole genome shotgun (WGS) entry which is preliminary data.</text>
</comment>
<dbReference type="AlphaFoldDB" id="A0A8X6UMJ8"/>
<gene>
    <name evidence="2" type="ORF">NPIL_646531</name>
</gene>
<evidence type="ECO:0000313" key="3">
    <source>
        <dbReference type="Proteomes" id="UP000887013"/>
    </source>
</evidence>
<reference evidence="2" key="1">
    <citation type="submission" date="2020-08" db="EMBL/GenBank/DDBJ databases">
        <title>Multicomponent nature underlies the extraordinary mechanical properties of spider dragline silk.</title>
        <authorList>
            <person name="Kono N."/>
            <person name="Nakamura H."/>
            <person name="Mori M."/>
            <person name="Yoshida Y."/>
            <person name="Ohtoshi R."/>
            <person name="Malay A.D."/>
            <person name="Moran D.A.P."/>
            <person name="Tomita M."/>
            <person name="Numata K."/>
            <person name="Arakawa K."/>
        </authorList>
    </citation>
    <scope>NUCLEOTIDE SEQUENCE</scope>
</reference>
<accession>A0A8X6UMJ8</accession>
<keyword evidence="3" id="KW-1185">Reference proteome</keyword>
<dbReference type="OrthoDB" id="10563067at2759"/>
<name>A0A8X6UMJ8_NEPPI</name>
<feature type="compositionally biased region" description="Basic and acidic residues" evidence="1">
    <location>
        <begin position="77"/>
        <end position="95"/>
    </location>
</feature>
<dbReference type="Proteomes" id="UP000887013">
    <property type="component" value="Unassembled WGS sequence"/>
</dbReference>
<organism evidence="2 3">
    <name type="scientific">Nephila pilipes</name>
    <name type="common">Giant wood spider</name>
    <name type="synonym">Nephila maculata</name>
    <dbReference type="NCBI Taxonomy" id="299642"/>
    <lineage>
        <taxon>Eukaryota</taxon>
        <taxon>Metazoa</taxon>
        <taxon>Ecdysozoa</taxon>
        <taxon>Arthropoda</taxon>
        <taxon>Chelicerata</taxon>
        <taxon>Arachnida</taxon>
        <taxon>Araneae</taxon>
        <taxon>Araneomorphae</taxon>
        <taxon>Entelegynae</taxon>
        <taxon>Araneoidea</taxon>
        <taxon>Nephilidae</taxon>
        <taxon>Nephila</taxon>
    </lineage>
</organism>